<dbReference type="RefSeq" id="WP_193719944.1">
    <property type="nucleotide sequence ID" value="NZ_JACSPN010000011.1"/>
</dbReference>
<comment type="caution">
    <text evidence="1">The sequence shown here is derived from an EMBL/GenBank/DDBJ whole genome shotgun (WGS) entry which is preliminary data.</text>
</comment>
<dbReference type="Proteomes" id="UP000822993">
    <property type="component" value="Unassembled WGS sequence"/>
</dbReference>
<organism evidence="1 2">
    <name type="scientific">Oerskovia douganii</name>
    <dbReference type="NCBI Taxonomy" id="2762210"/>
    <lineage>
        <taxon>Bacteria</taxon>
        <taxon>Bacillati</taxon>
        <taxon>Actinomycetota</taxon>
        <taxon>Actinomycetes</taxon>
        <taxon>Micrococcales</taxon>
        <taxon>Cellulomonadaceae</taxon>
        <taxon>Oerskovia</taxon>
    </lineage>
</organism>
<protein>
    <submittedName>
        <fullName evidence="1">Uncharacterized protein</fullName>
    </submittedName>
</protein>
<gene>
    <name evidence="1" type="ORF">H9623_10270</name>
</gene>
<sequence>MKDVRCTVGWHRWQKRYVEDSQYVVCTRCGRERNTVPAGPLGGLGG</sequence>
<name>A0A9D5U8V9_9CELL</name>
<evidence type="ECO:0000313" key="2">
    <source>
        <dbReference type="Proteomes" id="UP000822993"/>
    </source>
</evidence>
<keyword evidence="2" id="KW-1185">Reference proteome</keyword>
<proteinExistence type="predicted"/>
<dbReference type="EMBL" id="JACSPN010000011">
    <property type="protein sequence ID" value="MBE7700684.1"/>
    <property type="molecule type" value="Genomic_DNA"/>
</dbReference>
<evidence type="ECO:0000313" key="1">
    <source>
        <dbReference type="EMBL" id="MBE7700684.1"/>
    </source>
</evidence>
<dbReference type="AlphaFoldDB" id="A0A9D5U8V9"/>
<reference evidence="1 2" key="1">
    <citation type="submission" date="2020-08" db="EMBL/GenBank/DDBJ databases">
        <title>A Genomic Blueprint of the Chicken Gut Microbiome.</title>
        <authorList>
            <person name="Gilroy R."/>
            <person name="Ravi A."/>
            <person name="Getino M."/>
            <person name="Pursley I."/>
            <person name="Horton D.L."/>
            <person name="Alikhan N.-F."/>
            <person name="Baker D."/>
            <person name="Gharbi K."/>
            <person name="Hall N."/>
            <person name="Watson M."/>
            <person name="Adriaenssens E.M."/>
            <person name="Foster-Nyarko E."/>
            <person name="Jarju S."/>
            <person name="Secka A."/>
            <person name="Antonio M."/>
            <person name="Oren A."/>
            <person name="Chaudhuri R."/>
            <person name="La Ragione R.M."/>
            <person name="Hildebrand F."/>
            <person name="Pallen M.J."/>
        </authorList>
    </citation>
    <scope>NUCLEOTIDE SEQUENCE [LARGE SCALE GENOMIC DNA]</scope>
    <source>
        <strain evidence="1 2">Sa1BUA8</strain>
    </source>
</reference>
<accession>A0A9D5U8V9</accession>